<keyword evidence="9 16" id="KW-0547">Nucleotide-binding</keyword>
<dbReference type="GO" id="GO:0004594">
    <property type="term" value="F:pantothenate kinase activity"/>
    <property type="evidence" value="ECO:0007669"/>
    <property type="project" value="UniProtKB-UniRule"/>
</dbReference>
<dbReference type="RefSeq" id="WP_107806310.1">
    <property type="nucleotide sequence ID" value="NZ_CAWNZE010000001.1"/>
</dbReference>
<evidence type="ECO:0000256" key="4">
    <source>
        <dbReference type="ARBA" id="ARBA00005225"/>
    </source>
</evidence>
<evidence type="ECO:0000256" key="3">
    <source>
        <dbReference type="ARBA" id="ARBA00004496"/>
    </source>
</evidence>
<dbReference type="AlphaFoldDB" id="A0A2S0Q1E9"/>
<dbReference type="PANTHER" id="PTHR34265:SF1">
    <property type="entry name" value="TYPE III PANTOTHENATE KINASE"/>
    <property type="match status" value="1"/>
</dbReference>
<dbReference type="GO" id="GO:0005737">
    <property type="term" value="C:cytoplasm"/>
    <property type="evidence" value="ECO:0007669"/>
    <property type="project" value="UniProtKB-SubCell"/>
</dbReference>
<dbReference type="CDD" id="cd24015">
    <property type="entry name" value="ASKHA_NBD_PanK-III"/>
    <property type="match status" value="1"/>
</dbReference>
<feature type="binding site" evidence="16">
    <location>
        <position position="116"/>
    </location>
    <ligand>
        <name>substrate</name>
    </ligand>
</feature>
<evidence type="ECO:0000256" key="6">
    <source>
        <dbReference type="ARBA" id="ARBA00012102"/>
    </source>
</evidence>
<evidence type="ECO:0000313" key="17">
    <source>
        <dbReference type="EMBL" id="AVZ30496.1"/>
    </source>
</evidence>
<comment type="function">
    <text evidence="16">Catalyzes the phosphorylation of pantothenate (Pan), the first step in CoA biosynthesis.</text>
</comment>
<comment type="pathway">
    <text evidence="4 16">Cofactor biosynthesis; coenzyme A biosynthesis; CoA from (R)-pantothenate: step 1/5.</text>
</comment>
<keyword evidence="8 16" id="KW-0808">Transferase</keyword>
<evidence type="ECO:0000256" key="5">
    <source>
        <dbReference type="ARBA" id="ARBA00011738"/>
    </source>
</evidence>
<feature type="binding site" evidence="16">
    <location>
        <position position="145"/>
    </location>
    <ligand>
        <name>ATP</name>
        <dbReference type="ChEBI" id="CHEBI:30616"/>
    </ligand>
</feature>
<protein>
    <recommendedName>
        <fullName evidence="15 16">Type III pantothenate kinase</fullName>
        <ecNumber evidence="6 16">2.7.1.33</ecNumber>
    </recommendedName>
    <alternativeName>
        <fullName evidence="16">PanK-III</fullName>
    </alternativeName>
    <alternativeName>
        <fullName evidence="16">Pantothenic acid kinase</fullName>
    </alternativeName>
</protein>
<comment type="subunit">
    <text evidence="5 16">Homodimer.</text>
</comment>
<feature type="binding site" evidence="16">
    <location>
        <begin position="120"/>
        <end position="123"/>
    </location>
    <ligand>
        <name>substrate</name>
    </ligand>
</feature>
<comment type="cofactor">
    <cofactor evidence="2">
        <name>K(+)</name>
        <dbReference type="ChEBI" id="CHEBI:29103"/>
    </cofactor>
</comment>
<dbReference type="NCBIfam" id="TIGR00671">
    <property type="entry name" value="baf"/>
    <property type="match status" value="1"/>
</dbReference>
<keyword evidence="16" id="KW-0479">Metal-binding</keyword>
<dbReference type="Gene3D" id="3.30.420.40">
    <property type="match status" value="1"/>
</dbReference>
<organism evidence="17 18">
    <name type="scientific">Nodularia spumigena UHCC 0039</name>
    <dbReference type="NCBI Taxonomy" id="1914872"/>
    <lineage>
        <taxon>Bacteria</taxon>
        <taxon>Bacillati</taxon>
        <taxon>Cyanobacteriota</taxon>
        <taxon>Cyanophyceae</taxon>
        <taxon>Nostocales</taxon>
        <taxon>Nodulariaceae</taxon>
        <taxon>Nodularia</taxon>
    </lineage>
</organism>
<evidence type="ECO:0000256" key="15">
    <source>
        <dbReference type="ARBA" id="ARBA00040883"/>
    </source>
</evidence>
<dbReference type="PANTHER" id="PTHR34265">
    <property type="entry name" value="TYPE III PANTOTHENATE KINASE"/>
    <property type="match status" value="1"/>
</dbReference>
<evidence type="ECO:0000313" key="18">
    <source>
        <dbReference type="Proteomes" id="UP000244056"/>
    </source>
</evidence>
<dbReference type="GO" id="GO:0005524">
    <property type="term" value="F:ATP binding"/>
    <property type="evidence" value="ECO:0007669"/>
    <property type="project" value="UniProtKB-UniRule"/>
</dbReference>
<evidence type="ECO:0000256" key="1">
    <source>
        <dbReference type="ARBA" id="ARBA00001206"/>
    </source>
</evidence>
<dbReference type="Pfam" id="PF03309">
    <property type="entry name" value="Pan_kinase"/>
    <property type="match status" value="1"/>
</dbReference>
<dbReference type="NCBIfam" id="NF009871">
    <property type="entry name" value="PRK13331.1"/>
    <property type="match status" value="1"/>
</dbReference>
<dbReference type="Proteomes" id="UP000244056">
    <property type="component" value="Chromosome"/>
</dbReference>
<evidence type="ECO:0000256" key="7">
    <source>
        <dbReference type="ARBA" id="ARBA00022490"/>
    </source>
</evidence>
<evidence type="ECO:0000256" key="9">
    <source>
        <dbReference type="ARBA" id="ARBA00022741"/>
    </source>
</evidence>
<keyword evidence="7 16" id="KW-0963">Cytoplasm</keyword>
<dbReference type="GeneID" id="78017440"/>
<feature type="binding site" evidence="16">
    <location>
        <position position="142"/>
    </location>
    <ligand>
        <name>K(+)</name>
        <dbReference type="ChEBI" id="CHEBI:29103"/>
    </ligand>
</feature>
<keyword evidence="13 16" id="KW-0173">Coenzyme A biosynthesis</keyword>
<keyword evidence="10 16" id="KW-0418">Kinase</keyword>
<comment type="similarity">
    <text evidence="14 16">Belongs to the type III pantothenate kinase family.</text>
</comment>
<evidence type="ECO:0000256" key="11">
    <source>
        <dbReference type="ARBA" id="ARBA00022840"/>
    </source>
</evidence>
<comment type="cofactor">
    <cofactor evidence="16">
        <name>NH4(+)</name>
        <dbReference type="ChEBI" id="CHEBI:28938"/>
    </cofactor>
    <cofactor evidence="16">
        <name>K(+)</name>
        <dbReference type="ChEBI" id="CHEBI:29103"/>
    </cofactor>
    <text evidence="16">A monovalent cation. Ammonium or potassium.</text>
</comment>
<dbReference type="EMBL" id="CP020114">
    <property type="protein sequence ID" value="AVZ30496.1"/>
    <property type="molecule type" value="Genomic_DNA"/>
</dbReference>
<evidence type="ECO:0000256" key="16">
    <source>
        <dbReference type="HAMAP-Rule" id="MF_01274"/>
    </source>
</evidence>
<proteinExistence type="inferred from homology"/>
<evidence type="ECO:0000256" key="13">
    <source>
        <dbReference type="ARBA" id="ARBA00022993"/>
    </source>
</evidence>
<reference evidence="17 18" key="1">
    <citation type="submission" date="2017-03" db="EMBL/GenBank/DDBJ databases">
        <title>Comparative genomics of the toxic Baltic Sea cyanobacteria Nodularia spumigena UHCC 0039 and its response on varying salinity.</title>
        <authorList>
            <person name="Teikari J.E."/>
        </authorList>
    </citation>
    <scope>NUCLEOTIDE SEQUENCE [LARGE SCALE GENOMIC DNA]</scope>
    <source>
        <strain evidence="17 18">UHCC 0039</strain>
    </source>
</reference>
<keyword evidence="12 16" id="KW-0630">Potassium</keyword>
<dbReference type="GO" id="GO:0015937">
    <property type="term" value="P:coenzyme A biosynthetic process"/>
    <property type="evidence" value="ECO:0007669"/>
    <property type="project" value="UniProtKB-UniRule"/>
</dbReference>
<evidence type="ECO:0000256" key="14">
    <source>
        <dbReference type="ARBA" id="ARBA00038036"/>
    </source>
</evidence>
<dbReference type="InterPro" id="IPR043129">
    <property type="entry name" value="ATPase_NBD"/>
</dbReference>
<dbReference type="EC" id="2.7.1.33" evidence="6 16"/>
<comment type="subcellular location">
    <subcellularLocation>
        <location evidence="3 16">Cytoplasm</location>
    </subcellularLocation>
</comment>
<dbReference type="SUPFAM" id="SSF53067">
    <property type="entry name" value="Actin-like ATPase domain"/>
    <property type="match status" value="2"/>
</dbReference>
<feature type="binding site" evidence="16">
    <location>
        <position position="199"/>
    </location>
    <ligand>
        <name>substrate</name>
    </ligand>
</feature>
<dbReference type="HAMAP" id="MF_01274">
    <property type="entry name" value="Pantothen_kinase_3"/>
    <property type="match status" value="1"/>
</dbReference>
<evidence type="ECO:0000256" key="2">
    <source>
        <dbReference type="ARBA" id="ARBA00001958"/>
    </source>
</evidence>
<feature type="binding site" evidence="16">
    <location>
        <begin position="18"/>
        <end position="25"/>
    </location>
    <ligand>
        <name>ATP</name>
        <dbReference type="ChEBI" id="CHEBI:30616"/>
    </ligand>
</feature>
<comment type="catalytic activity">
    <reaction evidence="1 16">
        <text>(R)-pantothenate + ATP = (R)-4'-phosphopantothenate + ADP + H(+)</text>
        <dbReference type="Rhea" id="RHEA:16373"/>
        <dbReference type="ChEBI" id="CHEBI:10986"/>
        <dbReference type="ChEBI" id="CHEBI:15378"/>
        <dbReference type="ChEBI" id="CHEBI:29032"/>
        <dbReference type="ChEBI" id="CHEBI:30616"/>
        <dbReference type="ChEBI" id="CHEBI:456216"/>
        <dbReference type="EC" id="2.7.1.33"/>
    </reaction>
</comment>
<accession>A0A2S0Q1E9</accession>
<dbReference type="GO" id="GO:0046872">
    <property type="term" value="F:metal ion binding"/>
    <property type="evidence" value="ECO:0007669"/>
    <property type="project" value="UniProtKB-KW"/>
</dbReference>
<evidence type="ECO:0000256" key="10">
    <source>
        <dbReference type="ARBA" id="ARBA00022777"/>
    </source>
</evidence>
<name>A0A2S0Q1E9_NODSP</name>
<evidence type="ECO:0000256" key="8">
    <source>
        <dbReference type="ARBA" id="ARBA00022679"/>
    </source>
</evidence>
<dbReference type="UniPathway" id="UPA00241">
    <property type="reaction ID" value="UER00352"/>
</dbReference>
<gene>
    <name evidence="16 17" type="primary">coaX</name>
    <name evidence="17" type="ORF">BMF81_02115</name>
</gene>
<dbReference type="InterPro" id="IPR004619">
    <property type="entry name" value="Type_III_PanK"/>
</dbReference>
<evidence type="ECO:0000256" key="12">
    <source>
        <dbReference type="ARBA" id="ARBA00022958"/>
    </source>
</evidence>
<keyword evidence="11 16" id="KW-0067">ATP-binding</keyword>
<dbReference type="KEGG" id="nsp:BMF81_02115"/>
<sequence>MKPQRRRGHRENIWLALEIGNSRLHWALFTGQTLSDTWDTDPFSEYVTQQLAQCQTFNDLPPEIFPPSRRRKVGEKNSPHPPIFLASVVPQQTALWETHPHVRVITLEQIPLLNMYPTLGIDRALALWGAGKTWGFPMLVIDAGTALTFTGADAKKSLVGGAILPGLGLQFSSLGEKTGQLPHLETEISSLPLRFALNTTEAIQSGIIYTLLAGIKDFVTAWEQLFPESKIVIKGGDRILLLNYLQIQFPEIAAHLIMEPNLIFWGMREIITDH</sequence>
<feature type="active site" description="Proton acceptor" evidence="16">
    <location>
        <position position="122"/>
    </location>
</feature>